<protein>
    <submittedName>
        <fullName evidence="2">CHAD domain-containing protein</fullName>
    </submittedName>
</protein>
<comment type="caution">
    <text evidence="2">The sequence shown here is derived from an EMBL/GenBank/DDBJ whole genome shotgun (WGS) entry which is preliminary data.</text>
</comment>
<dbReference type="RefSeq" id="WP_209906191.1">
    <property type="nucleotide sequence ID" value="NZ_BAAAMI010000019.1"/>
</dbReference>
<accession>A0ABS4W9R7</accession>
<dbReference type="PANTHER" id="PTHR39339:SF1">
    <property type="entry name" value="CHAD DOMAIN-CONTAINING PROTEIN"/>
    <property type="match status" value="1"/>
</dbReference>
<name>A0ABS4W9R7_9MICC</name>
<dbReference type="Proteomes" id="UP000766570">
    <property type="component" value="Unassembled WGS sequence"/>
</dbReference>
<dbReference type="PROSITE" id="PS51708">
    <property type="entry name" value="CHAD"/>
    <property type="match status" value="1"/>
</dbReference>
<evidence type="ECO:0000313" key="3">
    <source>
        <dbReference type="Proteomes" id="UP000766570"/>
    </source>
</evidence>
<dbReference type="SMART" id="SM00880">
    <property type="entry name" value="CHAD"/>
    <property type="match status" value="1"/>
</dbReference>
<dbReference type="EMBL" id="JAGIOE010000001">
    <property type="protein sequence ID" value="MBP2372945.1"/>
    <property type="molecule type" value="Genomic_DNA"/>
</dbReference>
<evidence type="ECO:0000313" key="2">
    <source>
        <dbReference type="EMBL" id="MBP2372945.1"/>
    </source>
</evidence>
<sequence length="315" mass="35435">MASDRLPTTRLRRARGSLAAAALSEESVLRMALDYLDLQYAELLAQEPLVRSGIPEAVHEMRSATRRLRSALDIYGCLFGAGPRQELGHELKWLARVLGRERDAEVMRERLQARLGELPEKWRTAAACEPIEHAIGAACDAGRTQVLQALVSARYRRLLDDLARFRGHPPATGRAFRPASTDAAGIVNNQGRIVDRAHRAMLRTRPGHARDLSLHRLRKDTKQLLHAAESVAGIHPKHAPALARTAHRLQRILGNHHDSVMTREFLDSLTADPALPEEVRYACERIRELEEELADSAARQYSRARRKSQALRLRR</sequence>
<proteinExistence type="predicted"/>
<keyword evidence="3" id="KW-1185">Reference proteome</keyword>
<organism evidence="2 3">
    <name type="scientific">Paeniglutamicibacter psychrophenolicus</name>
    <dbReference type="NCBI Taxonomy" id="257454"/>
    <lineage>
        <taxon>Bacteria</taxon>
        <taxon>Bacillati</taxon>
        <taxon>Actinomycetota</taxon>
        <taxon>Actinomycetes</taxon>
        <taxon>Micrococcales</taxon>
        <taxon>Micrococcaceae</taxon>
        <taxon>Paeniglutamicibacter</taxon>
    </lineage>
</organism>
<dbReference type="InterPro" id="IPR038186">
    <property type="entry name" value="CHAD_dom_sf"/>
</dbReference>
<dbReference type="PANTHER" id="PTHR39339">
    <property type="entry name" value="SLR1444 PROTEIN"/>
    <property type="match status" value="1"/>
</dbReference>
<reference evidence="2 3" key="1">
    <citation type="submission" date="2021-03" db="EMBL/GenBank/DDBJ databases">
        <title>Sequencing the genomes of 1000 actinobacteria strains.</title>
        <authorList>
            <person name="Klenk H.-P."/>
        </authorList>
    </citation>
    <scope>NUCLEOTIDE SEQUENCE [LARGE SCALE GENOMIC DNA]</scope>
    <source>
        <strain evidence="2 3">DSM 15454</strain>
    </source>
</reference>
<gene>
    <name evidence="2" type="ORF">JOF46_000857</name>
</gene>
<dbReference type="Gene3D" id="1.40.20.10">
    <property type="entry name" value="CHAD domain"/>
    <property type="match status" value="1"/>
</dbReference>
<dbReference type="InterPro" id="IPR007899">
    <property type="entry name" value="CHAD_dom"/>
</dbReference>
<evidence type="ECO:0000259" key="1">
    <source>
        <dbReference type="PROSITE" id="PS51708"/>
    </source>
</evidence>
<feature type="domain" description="CHAD" evidence="1">
    <location>
        <begin position="25"/>
        <end position="306"/>
    </location>
</feature>
<dbReference type="Pfam" id="PF05235">
    <property type="entry name" value="CHAD"/>
    <property type="match status" value="1"/>
</dbReference>